<feature type="compositionally biased region" description="Basic residues" evidence="1">
    <location>
        <begin position="30"/>
        <end position="39"/>
    </location>
</feature>
<feature type="region of interest" description="Disordered" evidence="1">
    <location>
        <begin position="1"/>
        <end position="39"/>
    </location>
</feature>
<protein>
    <submittedName>
        <fullName evidence="2">Uncharacterized protein</fullName>
    </submittedName>
</protein>
<evidence type="ECO:0000313" key="3">
    <source>
        <dbReference type="Proteomes" id="UP000003692"/>
    </source>
</evidence>
<gene>
    <name evidence="2" type="ORF">EDWATA_00408</name>
</gene>
<dbReference type="EMBL" id="ADGK01000013">
    <property type="protein sequence ID" value="EFE24504.1"/>
    <property type="molecule type" value="Genomic_DNA"/>
</dbReference>
<sequence length="39" mass="4540">MIRHNHKFSGLIADTTQDVTPACRNTGERRRMKVTRVRS</sequence>
<dbReference type="AlphaFoldDB" id="D4F127"/>
<accession>D4F127</accession>
<evidence type="ECO:0000256" key="1">
    <source>
        <dbReference type="SAM" id="MobiDB-lite"/>
    </source>
</evidence>
<organism evidence="2 3">
    <name type="scientific">Edwardsiella tarda ATCC 23685</name>
    <dbReference type="NCBI Taxonomy" id="500638"/>
    <lineage>
        <taxon>Bacteria</taxon>
        <taxon>Pseudomonadati</taxon>
        <taxon>Pseudomonadota</taxon>
        <taxon>Gammaproteobacteria</taxon>
        <taxon>Enterobacterales</taxon>
        <taxon>Hafniaceae</taxon>
        <taxon>Edwardsiella</taxon>
    </lineage>
</organism>
<name>D4F127_EDWTA</name>
<proteinExistence type="predicted"/>
<dbReference type="Proteomes" id="UP000003692">
    <property type="component" value="Unassembled WGS sequence"/>
</dbReference>
<reference evidence="2 3" key="1">
    <citation type="submission" date="2010-02" db="EMBL/GenBank/DDBJ databases">
        <authorList>
            <person name="Weinstock G."/>
            <person name="Sodergren E."/>
            <person name="Clifton S."/>
            <person name="Fulton L."/>
            <person name="Fulton B."/>
            <person name="Courtney L."/>
            <person name="Fronick C."/>
            <person name="Harrison M."/>
            <person name="Strong C."/>
            <person name="Farmer C."/>
            <person name="Delahaunty K."/>
            <person name="Markovic C."/>
            <person name="Hall O."/>
            <person name="Minx P."/>
            <person name="Tomlinson C."/>
            <person name="Mitreva M."/>
            <person name="Nelson J."/>
            <person name="Hou S."/>
            <person name="Wollam A."/>
            <person name="Pepin K.H."/>
            <person name="Johnson M."/>
            <person name="Bhonagiri V."/>
            <person name="Zhang X."/>
            <person name="Suruliraj S."/>
            <person name="Warren W."/>
            <person name="Chinwalla A."/>
            <person name="Mardis E.R."/>
            <person name="Wilson R.K."/>
        </authorList>
    </citation>
    <scope>NUCLEOTIDE SEQUENCE [LARGE SCALE GENOMIC DNA]</scope>
    <source>
        <strain evidence="2 3">ATCC 23685</strain>
    </source>
</reference>
<evidence type="ECO:0000313" key="2">
    <source>
        <dbReference type="EMBL" id="EFE24504.1"/>
    </source>
</evidence>
<dbReference type="HOGENOM" id="CLU_3308767_0_0_6"/>
<comment type="caution">
    <text evidence="2">The sequence shown here is derived from an EMBL/GenBank/DDBJ whole genome shotgun (WGS) entry which is preliminary data.</text>
</comment>